<dbReference type="InterPro" id="IPR003439">
    <property type="entry name" value="ABC_transporter-like_ATP-bd"/>
</dbReference>
<gene>
    <name evidence="8" type="ORF">OT_ostta13g02960</name>
</gene>
<dbReference type="GO" id="GO:0016887">
    <property type="term" value="F:ATP hydrolysis activity"/>
    <property type="evidence" value="ECO:0007669"/>
    <property type="project" value="InterPro"/>
</dbReference>
<dbReference type="STRING" id="70448.A0A096P7R7"/>
<keyword evidence="8" id="KW-0378">Hydrolase</keyword>
<feature type="compositionally biased region" description="Polar residues" evidence="6">
    <location>
        <begin position="688"/>
        <end position="701"/>
    </location>
</feature>
<dbReference type="AlphaFoldDB" id="A0A096P7R7"/>
<sequence>MSSRDNGSAATPSAPSVKEGVKLRRVVPMDVIHAVTTATCPRTSRLLLQAFPERSHDRVELISRLIALGLITYGEHAVNYRVMMQTARCWSGISSRDARQTAMAIVKAFGLIALVGEPLRLSKRTYRALLRREMAMRFGNAAVQKMLSDEVLARNLSTSTSEGGDAPGTAAVGAPAFGQSAFDVAANGVEACVGLLYNTQCLFLSSFWSAPFLIGCAVFGQVQQSTRAADGYDAKREAHRAETASTRLRELLAHAEQNGEAIALANGSFTETEEAMATLEAGQEFAYRREVLNARTNFACEVYNSAAVLVPIASVLPRLIRGVAVELWDLQVAIMSFNGFRAALRSLVENMSTLRTAEAHAMHVSNLHDALDAVTSGDHERGLSSVHVNTPEDDMSLIEVESLTVQDYEGRDIIRGLDFVLCRGGSLAIVGSVGCGKTLLVKTLAGLWSNGRGGVRLISRTRSCVLSRKPYLPRGTLLDICVYPTCAADIGVETHELLVQVMLALGLGRHIEYLDVITAWDDKLSLSEQQRVAICRAVVNRAELCILDDATCAMDPTDRVAAYDILKKHVGGVLSLGDEVTLPKYHDRTIRLHADGTSSEFTDIASPMKGGSVEGVANTISQDSFSERTSTSVSASQAKESPAKSVNTFNPLQMDASRRENQFIRQQKKNVARVLGVKPEKLGVVPTPTKQQKRSPATGKNLSFDPLN</sequence>
<keyword evidence="9" id="KW-1185">Reference proteome</keyword>
<keyword evidence="2" id="KW-0813">Transport</keyword>
<dbReference type="GO" id="GO:0005524">
    <property type="term" value="F:ATP binding"/>
    <property type="evidence" value="ECO:0007669"/>
    <property type="project" value="InterPro"/>
</dbReference>
<dbReference type="InterPro" id="IPR050835">
    <property type="entry name" value="ABC_transporter_sub-D"/>
</dbReference>
<proteinExistence type="inferred from homology"/>
<keyword evidence="4" id="KW-1133">Transmembrane helix</keyword>
<dbReference type="Gene3D" id="3.40.50.300">
    <property type="entry name" value="P-loop containing nucleotide triphosphate hydrolases"/>
    <property type="match status" value="1"/>
</dbReference>
<evidence type="ECO:0000256" key="3">
    <source>
        <dbReference type="ARBA" id="ARBA00022692"/>
    </source>
</evidence>
<dbReference type="GeneID" id="9837386"/>
<dbReference type="PROSITE" id="PS50893">
    <property type="entry name" value="ABC_TRANSPORTER_2"/>
    <property type="match status" value="1"/>
</dbReference>
<comment type="caution">
    <text evidence="8">The sequence shown here is derived from an EMBL/GenBank/DDBJ whole genome shotgun (WGS) entry which is preliminary data.</text>
</comment>
<keyword evidence="5" id="KW-0472">Membrane</keyword>
<evidence type="ECO:0000259" key="7">
    <source>
        <dbReference type="PROSITE" id="PS50893"/>
    </source>
</evidence>
<organism evidence="8 9">
    <name type="scientific">Ostreococcus tauri</name>
    <name type="common">Marine green alga</name>
    <dbReference type="NCBI Taxonomy" id="70448"/>
    <lineage>
        <taxon>Eukaryota</taxon>
        <taxon>Viridiplantae</taxon>
        <taxon>Chlorophyta</taxon>
        <taxon>Mamiellophyceae</taxon>
        <taxon>Mamiellales</taxon>
        <taxon>Bathycoccaceae</taxon>
        <taxon>Ostreococcus</taxon>
    </lineage>
</organism>
<protein>
    <submittedName>
        <fullName evidence="8">P-loop containing nucleoside triphosphate hydrolase</fullName>
    </submittedName>
</protein>
<evidence type="ECO:0000256" key="1">
    <source>
        <dbReference type="ARBA" id="ARBA00008575"/>
    </source>
</evidence>
<dbReference type="RefSeq" id="XP_003082780.2">
    <property type="nucleotide sequence ID" value="XM_003082732.2"/>
</dbReference>
<dbReference type="KEGG" id="ota:OT_ostta13g02960"/>
<evidence type="ECO:0000256" key="4">
    <source>
        <dbReference type="ARBA" id="ARBA00022989"/>
    </source>
</evidence>
<evidence type="ECO:0000256" key="6">
    <source>
        <dbReference type="SAM" id="MobiDB-lite"/>
    </source>
</evidence>
<dbReference type="PANTHER" id="PTHR11384">
    <property type="entry name" value="ATP-BINDING CASSETTE, SUB-FAMILY D MEMBER"/>
    <property type="match status" value="1"/>
</dbReference>
<feature type="region of interest" description="Disordered" evidence="6">
    <location>
        <begin position="624"/>
        <end position="644"/>
    </location>
</feature>
<dbReference type="InterPro" id="IPR027417">
    <property type="entry name" value="P-loop_NTPase"/>
</dbReference>
<evidence type="ECO:0000256" key="5">
    <source>
        <dbReference type="ARBA" id="ARBA00023136"/>
    </source>
</evidence>
<dbReference type="SUPFAM" id="SSF52540">
    <property type="entry name" value="P-loop containing nucleoside triphosphate hydrolases"/>
    <property type="match status" value="1"/>
</dbReference>
<comment type="similarity">
    <text evidence="1">Belongs to the ABC transporter superfamily. ABCD family. Peroxisomal fatty acyl CoA transporter (TC 3.A.1.203) subfamily.</text>
</comment>
<dbReference type="EMBL" id="CAID01000013">
    <property type="protein sequence ID" value="CEG00230.1"/>
    <property type="molecule type" value="Genomic_DNA"/>
</dbReference>
<accession>A0A096P7R7</accession>
<dbReference type="PANTHER" id="PTHR11384:SF59">
    <property type="entry name" value="LYSOSOMAL COBALAMIN TRANSPORTER ABCD4"/>
    <property type="match status" value="1"/>
</dbReference>
<reference evidence="9" key="1">
    <citation type="journal article" date="2006" name="Proc. Natl. Acad. Sci. U.S.A.">
        <title>Genome analysis of the smallest free-living eukaryote Ostreococcus tauri unveils many unique features.</title>
        <authorList>
            <person name="Derelle E."/>
            <person name="Ferraz C."/>
            <person name="Rombauts S."/>
            <person name="Rouze P."/>
            <person name="Worden A.Z."/>
            <person name="Robbens S."/>
            <person name="Partensky F."/>
            <person name="Degroeve S."/>
            <person name="Echeynie S."/>
            <person name="Cooke R."/>
            <person name="Saeys Y."/>
            <person name="Wuyts J."/>
            <person name="Jabbari K."/>
            <person name="Bowler C."/>
            <person name="Panaud O."/>
            <person name="Piegu B."/>
            <person name="Ball S.G."/>
            <person name="Ral J.-P."/>
            <person name="Bouget F.-Y."/>
            <person name="Piganeau G."/>
            <person name="De Baets B."/>
            <person name="Picard A."/>
            <person name="Delseny M."/>
            <person name="Demaille J."/>
            <person name="Van de Peer Y."/>
            <person name="Moreau H."/>
        </authorList>
    </citation>
    <scope>NUCLEOTIDE SEQUENCE [LARGE SCALE GENOMIC DNA]</scope>
    <source>
        <strain evidence="9">OTTH 0595 / CCAP 157/2 / RCC745</strain>
    </source>
</reference>
<dbReference type="InParanoid" id="A0A096P7R7"/>
<reference evidence="8 9" key="2">
    <citation type="journal article" date="2014" name="BMC Genomics">
        <title>An improved genome of the model marine alga Ostreococcus tauri unfolds by assessing Illumina de novo assemblies.</title>
        <authorList>
            <person name="Blanc-Mathieu R."/>
            <person name="Verhelst B."/>
            <person name="Derelle E."/>
            <person name="Rombauts S."/>
            <person name="Bouget F.Y."/>
            <person name="Carre I."/>
            <person name="Chateau A."/>
            <person name="Eyre-Walker A."/>
            <person name="Grimsley N."/>
            <person name="Moreau H."/>
            <person name="Piegu B."/>
            <person name="Rivals E."/>
            <person name="Schackwitz W."/>
            <person name="Van de Peer Y."/>
            <person name="Piganeau G."/>
        </authorList>
    </citation>
    <scope>NUCLEOTIDE SEQUENCE [LARGE SCALE GENOMIC DNA]</scope>
    <source>
        <strain evidence="9">OTTH 0595 / CCAP 157/2 / RCC745</strain>
    </source>
</reference>
<evidence type="ECO:0000313" key="9">
    <source>
        <dbReference type="Proteomes" id="UP000009170"/>
    </source>
</evidence>
<evidence type="ECO:0000256" key="2">
    <source>
        <dbReference type="ARBA" id="ARBA00022448"/>
    </source>
</evidence>
<evidence type="ECO:0000313" key="8">
    <source>
        <dbReference type="EMBL" id="CEG00230.1"/>
    </source>
</evidence>
<keyword evidence="3" id="KW-0812">Transmembrane</keyword>
<feature type="region of interest" description="Disordered" evidence="6">
    <location>
        <begin position="684"/>
        <end position="708"/>
    </location>
</feature>
<dbReference type="OrthoDB" id="422637at2759"/>
<feature type="domain" description="ABC transporter" evidence="7">
    <location>
        <begin position="398"/>
        <end position="619"/>
    </location>
</feature>
<name>A0A096P7R7_OSTTA</name>
<dbReference type="Proteomes" id="UP000009170">
    <property type="component" value="Unassembled WGS sequence"/>
</dbReference>
<dbReference type="Pfam" id="PF00005">
    <property type="entry name" value="ABC_tran"/>
    <property type="match status" value="1"/>
</dbReference>